<reference evidence="2 3" key="1">
    <citation type="submission" date="2014-01" db="EMBL/GenBank/DDBJ databases">
        <authorList>
            <person name="Dobos K."/>
            <person name="Lenaerts A."/>
            <person name="Ordway D."/>
            <person name="DeGroote M.A."/>
            <person name="Parker T."/>
            <person name="Sizemore C."/>
            <person name="Tallon L.J."/>
            <person name="Sadzewicz L.K."/>
            <person name="Sengamalay N."/>
            <person name="Fraser C.M."/>
            <person name="Hine E."/>
            <person name="Shefchek K.A."/>
            <person name="Das S.P."/>
            <person name="Tettelin H."/>
        </authorList>
    </citation>
    <scope>NUCLEOTIDE SEQUENCE [LARGE SCALE GENOMIC DNA]</scope>
    <source>
        <strain evidence="2 3">Harvey</strain>
    </source>
</reference>
<dbReference type="Proteomes" id="UP000020681">
    <property type="component" value="Unassembled WGS sequence"/>
</dbReference>
<evidence type="ECO:0000313" key="3">
    <source>
        <dbReference type="Proteomes" id="UP000020681"/>
    </source>
</evidence>
<evidence type="ECO:0000256" key="1">
    <source>
        <dbReference type="SAM" id="MobiDB-lite"/>
    </source>
</evidence>
<organism evidence="2 3">
    <name type="scientific">Mycobacterium ulcerans str. Harvey</name>
    <dbReference type="NCBI Taxonomy" id="1299332"/>
    <lineage>
        <taxon>Bacteria</taxon>
        <taxon>Bacillati</taxon>
        <taxon>Actinomycetota</taxon>
        <taxon>Actinomycetes</taxon>
        <taxon>Mycobacteriales</taxon>
        <taxon>Mycobacteriaceae</taxon>
        <taxon>Mycobacterium</taxon>
        <taxon>Mycobacterium ulcerans group</taxon>
    </lineage>
</organism>
<dbReference type="EMBL" id="JAOL01000190">
    <property type="protein sequence ID" value="EUA85574.1"/>
    <property type="molecule type" value="Genomic_DNA"/>
</dbReference>
<feature type="region of interest" description="Disordered" evidence="1">
    <location>
        <begin position="1"/>
        <end position="44"/>
    </location>
</feature>
<keyword evidence="3" id="KW-1185">Reference proteome</keyword>
<sequence>MISAFSGNAAGLGGAGDSPGPQADVAKTPAPTTANPAAVRADRREETAATIDASLRSHAWCIPCSLGCVMAEAAGPKSGV</sequence>
<protein>
    <submittedName>
        <fullName evidence="2">Uncharacterized protein</fullName>
    </submittedName>
</protein>
<accession>A0ABN0QLP4</accession>
<evidence type="ECO:0000313" key="2">
    <source>
        <dbReference type="EMBL" id="EUA85574.1"/>
    </source>
</evidence>
<comment type="caution">
    <text evidence="2">The sequence shown here is derived from an EMBL/GenBank/DDBJ whole genome shotgun (WGS) entry which is preliminary data.</text>
</comment>
<proteinExistence type="predicted"/>
<gene>
    <name evidence="2" type="ORF">I551_8064</name>
</gene>
<feature type="compositionally biased region" description="Low complexity" evidence="1">
    <location>
        <begin position="26"/>
        <end position="38"/>
    </location>
</feature>
<name>A0ABN0QLP4_MYCUL</name>